<sequence>MTGEAEQEITGTTNQETIIKHPKFFFDNTLIVIQIENVQFNVHKYQLLKSETFADMFKIAEESGEIQKIQQKESDRIVFPSYFSTHQPEPTASLIIPAFRLANMWNFKELRDYLMPLAEQVLNDASKIAFAREFHVQQWIVPAFVRLCHREEPLDTDEAKMIGLEGVLLISRIREGRYTKNPRPSCHTDTTAQIYCSSCEANYGMGDLFMSEEESEEEINKWVEWRIENRKHGRFATKPAGTQNSDLAGACSESRGYRFMPCRLASDLHCLVWYTPSAAARICVSFLSQKPSLKVKRAGLGRPPTSRARGRAPPVHPRCFTAAGSPNFTGLGLVANADERAEDKFKVNR</sequence>
<dbReference type="Proteomes" id="UP000614334">
    <property type="component" value="Unassembled WGS sequence"/>
</dbReference>
<accession>A0A8H7I9Z8</accession>
<name>A0A8H7I9Z8_9AGAM</name>
<dbReference type="EMBL" id="JACYCF010000010">
    <property type="protein sequence ID" value="KAF8754533.1"/>
    <property type="molecule type" value="Genomic_DNA"/>
</dbReference>
<protein>
    <recommendedName>
        <fullName evidence="3">BTB domain-containing protein</fullName>
    </recommendedName>
</protein>
<reference evidence="1" key="1">
    <citation type="submission" date="2020-09" db="EMBL/GenBank/DDBJ databases">
        <title>Comparative genome analyses of four rice-infecting Rhizoctonia solani isolates reveal extensive enrichment of homogalacturonan modification genes.</title>
        <authorList>
            <person name="Lee D.-Y."/>
            <person name="Jeon J."/>
            <person name="Kim K.-T."/>
            <person name="Cheong K."/>
            <person name="Song H."/>
            <person name="Choi G."/>
            <person name="Ko J."/>
            <person name="Opiyo S.O."/>
            <person name="Zuo S."/>
            <person name="Madhav S."/>
            <person name="Lee Y.-H."/>
            <person name="Wang G.-L."/>
        </authorList>
    </citation>
    <scope>NUCLEOTIDE SEQUENCE</scope>
    <source>
        <strain evidence="1">AG1-IA B2</strain>
    </source>
</reference>
<evidence type="ECO:0008006" key="3">
    <source>
        <dbReference type="Google" id="ProtNLM"/>
    </source>
</evidence>
<evidence type="ECO:0000313" key="2">
    <source>
        <dbReference type="Proteomes" id="UP000614334"/>
    </source>
</evidence>
<gene>
    <name evidence="1" type="ORF">RHS01_05896</name>
</gene>
<proteinExistence type="predicted"/>
<organism evidence="1 2">
    <name type="scientific">Rhizoctonia solani</name>
    <dbReference type="NCBI Taxonomy" id="456999"/>
    <lineage>
        <taxon>Eukaryota</taxon>
        <taxon>Fungi</taxon>
        <taxon>Dikarya</taxon>
        <taxon>Basidiomycota</taxon>
        <taxon>Agaricomycotina</taxon>
        <taxon>Agaricomycetes</taxon>
        <taxon>Cantharellales</taxon>
        <taxon>Ceratobasidiaceae</taxon>
        <taxon>Rhizoctonia</taxon>
    </lineage>
</organism>
<comment type="caution">
    <text evidence="1">The sequence shown here is derived from an EMBL/GenBank/DDBJ whole genome shotgun (WGS) entry which is preliminary data.</text>
</comment>
<dbReference type="AlphaFoldDB" id="A0A8H7I9Z8"/>
<evidence type="ECO:0000313" key="1">
    <source>
        <dbReference type="EMBL" id="KAF8754533.1"/>
    </source>
</evidence>